<keyword evidence="5" id="KW-1185">Reference proteome</keyword>
<sequence>MKNKKRLGLLMGYIWMAMSLSGCATAILNAYVGEQDHYRTTQEFVFQDQLIAIGHASQTVAEYQDALVLAGEKYSYFITPAKDKDTTMTTEMLNTILQNIDLKYLQIHQPGYIQQSMRAVISRQQFENPIVFEMKKDGKSMNTEIYLVYRKSLAQIEKNEQNELEKLKFECLHSQKELQCVQKISIDLRLAQHVNNKQQLQHRFKQPLELIVFQTKQKSQFLQTAKNVALYPLAITFDLVTSPIQVVGFLSHKTPKI</sequence>
<reference evidence="2" key="1">
    <citation type="journal article" date="2014" name="Int. J. Syst. Evol. Microbiol.">
        <title>Complete genome of a new Firmicutes species belonging to the dominant human colonic microbiota ('Ruminococcus bicirculans') reveals two chromosomes and a selective capacity to utilize plant glucans.</title>
        <authorList>
            <consortium name="NISC Comparative Sequencing Program"/>
            <person name="Wegmann U."/>
            <person name="Louis P."/>
            <person name="Goesmann A."/>
            <person name="Henrissat B."/>
            <person name="Duncan S.H."/>
            <person name="Flint H.J."/>
        </authorList>
    </citation>
    <scope>NUCLEOTIDE SEQUENCE</scope>
    <source>
        <strain evidence="2">KCTC 62575</strain>
    </source>
</reference>
<dbReference type="PROSITE" id="PS51257">
    <property type="entry name" value="PROKAR_LIPOPROTEIN"/>
    <property type="match status" value="1"/>
</dbReference>
<evidence type="ECO:0000313" key="5">
    <source>
        <dbReference type="Proteomes" id="UP001595455"/>
    </source>
</evidence>
<evidence type="ECO:0000313" key="2">
    <source>
        <dbReference type="EMBL" id="MFC2996546.1"/>
    </source>
</evidence>
<accession>A0A371YVU1</accession>
<keyword evidence="1" id="KW-1133">Transmembrane helix</keyword>
<reference evidence="5" key="3">
    <citation type="journal article" date="2019" name="Int. J. Syst. Evol. Microbiol.">
        <title>The Global Catalogue of Microorganisms (GCM) 10K type strain sequencing project: providing services to taxonomists for standard genome sequencing and annotation.</title>
        <authorList>
            <consortium name="The Broad Institute Genomics Platform"/>
            <consortium name="The Broad Institute Genome Sequencing Center for Infectious Disease"/>
            <person name="Wu L."/>
            <person name="Ma J."/>
        </authorList>
    </citation>
    <scope>NUCLEOTIDE SEQUENCE [LARGE SCALE GENOMIC DNA]</scope>
    <source>
        <strain evidence="5">KCTC 62575</strain>
    </source>
</reference>
<dbReference type="EMBL" id="JBHRSF010000071">
    <property type="protein sequence ID" value="MFC2996546.1"/>
    <property type="molecule type" value="Genomic_DNA"/>
</dbReference>
<reference evidence="2" key="4">
    <citation type="submission" date="2024-09" db="EMBL/GenBank/DDBJ databases">
        <authorList>
            <person name="Sun Q."/>
            <person name="Mori K."/>
        </authorList>
    </citation>
    <scope>NUCLEOTIDE SEQUENCE</scope>
    <source>
        <strain evidence="2">KCTC 62575</strain>
    </source>
</reference>
<gene>
    <name evidence="2" type="ORF">ACFODO_15010</name>
    <name evidence="3" type="ORF">C9E89_001060</name>
</gene>
<organism evidence="3 4">
    <name type="scientific">Acinetobacter sichuanensis</name>
    <dbReference type="NCBI Taxonomy" id="2136183"/>
    <lineage>
        <taxon>Bacteria</taxon>
        <taxon>Pseudomonadati</taxon>
        <taxon>Pseudomonadota</taxon>
        <taxon>Gammaproteobacteria</taxon>
        <taxon>Moraxellales</taxon>
        <taxon>Moraxellaceae</taxon>
        <taxon>Acinetobacter</taxon>
    </lineage>
</organism>
<proteinExistence type="predicted"/>
<protein>
    <submittedName>
        <fullName evidence="3">Uncharacterized protein</fullName>
    </submittedName>
</protein>
<reference evidence="3 4" key="2">
    <citation type="submission" date="2018-08" db="EMBL/GenBank/DDBJ databases">
        <title>The draft genome of Acinetobacter sichuanensis strain WCHAc060041.</title>
        <authorList>
            <person name="Qin J."/>
            <person name="Feng Y."/>
            <person name="Zong Z."/>
        </authorList>
    </citation>
    <scope>NUCLEOTIDE SEQUENCE [LARGE SCALE GENOMIC DNA]</scope>
    <source>
        <strain evidence="3 4">WCHAc060041</strain>
    </source>
</reference>
<evidence type="ECO:0000313" key="3">
    <source>
        <dbReference type="EMBL" id="RFC85539.1"/>
    </source>
</evidence>
<dbReference type="EMBL" id="PYIX02000001">
    <property type="protein sequence ID" value="RFC85539.1"/>
    <property type="molecule type" value="Genomic_DNA"/>
</dbReference>
<feature type="transmembrane region" description="Helical" evidence="1">
    <location>
        <begin position="12"/>
        <end position="32"/>
    </location>
</feature>
<dbReference type="RefSeq" id="WP_107006584.1">
    <property type="nucleotide sequence ID" value="NZ_JBHRSF010000071.1"/>
</dbReference>
<evidence type="ECO:0000313" key="4">
    <source>
        <dbReference type="Proteomes" id="UP000240957"/>
    </source>
</evidence>
<keyword evidence="1" id="KW-0472">Membrane</keyword>
<name>A0A371YVU1_9GAMM</name>
<dbReference type="AlphaFoldDB" id="A0A371YVU1"/>
<dbReference type="Proteomes" id="UP000240957">
    <property type="component" value="Unassembled WGS sequence"/>
</dbReference>
<dbReference type="Proteomes" id="UP001595455">
    <property type="component" value="Unassembled WGS sequence"/>
</dbReference>
<keyword evidence="1" id="KW-0812">Transmembrane</keyword>
<comment type="caution">
    <text evidence="3">The sequence shown here is derived from an EMBL/GenBank/DDBJ whole genome shotgun (WGS) entry which is preliminary data.</text>
</comment>
<dbReference type="OrthoDB" id="6695136at2"/>
<evidence type="ECO:0000256" key="1">
    <source>
        <dbReference type="SAM" id="Phobius"/>
    </source>
</evidence>